<name>A0ABU1USR9_9GAMM</name>
<dbReference type="RefSeq" id="WP_310067583.1">
    <property type="nucleotide sequence ID" value="NZ_JAVDVX010000001.1"/>
</dbReference>
<gene>
    <name evidence="1" type="ORF">J2X05_000233</name>
</gene>
<organism evidence="1 2">
    <name type="scientific">Cellvibrio fibrivorans</name>
    <dbReference type="NCBI Taxonomy" id="126350"/>
    <lineage>
        <taxon>Bacteria</taxon>
        <taxon>Pseudomonadati</taxon>
        <taxon>Pseudomonadota</taxon>
        <taxon>Gammaproteobacteria</taxon>
        <taxon>Cellvibrionales</taxon>
        <taxon>Cellvibrionaceae</taxon>
        <taxon>Cellvibrio</taxon>
    </lineage>
</organism>
<proteinExistence type="predicted"/>
<protein>
    <submittedName>
        <fullName evidence="1">Uncharacterized protein</fullName>
    </submittedName>
</protein>
<keyword evidence="2" id="KW-1185">Reference proteome</keyword>
<accession>A0ABU1USR9</accession>
<dbReference type="Proteomes" id="UP001253595">
    <property type="component" value="Unassembled WGS sequence"/>
</dbReference>
<evidence type="ECO:0000313" key="2">
    <source>
        <dbReference type="Proteomes" id="UP001253595"/>
    </source>
</evidence>
<sequence>MKYLLVILIAIFTSPVKSDEITKKYIGVWGAWSTAGMAIYASFRIDENYISWAGHRDISPECKVGYKVIEHISATTHQDVPANSFISDKHKNIVFDYFKIELDPNECSDFLHILLSFPRTDAFYTDEIYNTYFIGYMKNGSKESILVNVGNP</sequence>
<reference evidence="1 2" key="1">
    <citation type="submission" date="2023-07" db="EMBL/GenBank/DDBJ databases">
        <title>Sorghum-associated microbial communities from plants grown in Nebraska, USA.</title>
        <authorList>
            <person name="Schachtman D."/>
        </authorList>
    </citation>
    <scope>NUCLEOTIDE SEQUENCE [LARGE SCALE GENOMIC DNA]</scope>
    <source>
        <strain evidence="1 2">BE190</strain>
    </source>
</reference>
<comment type="caution">
    <text evidence="1">The sequence shown here is derived from an EMBL/GenBank/DDBJ whole genome shotgun (WGS) entry which is preliminary data.</text>
</comment>
<dbReference type="EMBL" id="JAVDVX010000001">
    <property type="protein sequence ID" value="MDR7088230.1"/>
    <property type="molecule type" value="Genomic_DNA"/>
</dbReference>
<evidence type="ECO:0000313" key="1">
    <source>
        <dbReference type="EMBL" id="MDR7088230.1"/>
    </source>
</evidence>